<keyword evidence="3" id="KW-0804">Transcription</keyword>
<name>A0ABU4GBK8_9BACL</name>
<organism evidence="5 6">
    <name type="scientific">Sporosarcina saromensis</name>
    <dbReference type="NCBI Taxonomy" id="359365"/>
    <lineage>
        <taxon>Bacteria</taxon>
        <taxon>Bacillati</taxon>
        <taxon>Bacillota</taxon>
        <taxon>Bacilli</taxon>
        <taxon>Bacillales</taxon>
        <taxon>Caryophanaceae</taxon>
        <taxon>Sporosarcina</taxon>
    </lineage>
</organism>
<keyword evidence="2" id="KW-0238">DNA-binding</keyword>
<evidence type="ECO:0000256" key="2">
    <source>
        <dbReference type="ARBA" id="ARBA00023125"/>
    </source>
</evidence>
<dbReference type="SUPFAM" id="SSF46689">
    <property type="entry name" value="Homeodomain-like"/>
    <property type="match status" value="2"/>
</dbReference>
<dbReference type="Pfam" id="PF12833">
    <property type="entry name" value="HTH_18"/>
    <property type="match status" value="1"/>
</dbReference>
<comment type="caution">
    <text evidence="5">The sequence shown here is derived from an EMBL/GenBank/DDBJ whole genome shotgun (WGS) entry which is preliminary data.</text>
</comment>
<dbReference type="PROSITE" id="PS01124">
    <property type="entry name" value="HTH_ARAC_FAMILY_2"/>
    <property type="match status" value="1"/>
</dbReference>
<feature type="domain" description="HTH araC/xylS-type" evidence="4">
    <location>
        <begin position="162"/>
        <end position="260"/>
    </location>
</feature>
<protein>
    <submittedName>
        <fullName evidence="5">Helix-turn-helix transcriptional regulator</fullName>
    </submittedName>
</protein>
<evidence type="ECO:0000313" key="6">
    <source>
        <dbReference type="Proteomes" id="UP001282284"/>
    </source>
</evidence>
<gene>
    <name evidence="5" type="ORF">QT711_10810</name>
</gene>
<evidence type="ECO:0000256" key="1">
    <source>
        <dbReference type="ARBA" id="ARBA00023015"/>
    </source>
</evidence>
<dbReference type="Proteomes" id="UP001282284">
    <property type="component" value="Unassembled WGS sequence"/>
</dbReference>
<dbReference type="PANTHER" id="PTHR43280:SF28">
    <property type="entry name" value="HTH-TYPE TRANSCRIPTIONAL ACTIVATOR RHAS"/>
    <property type="match status" value="1"/>
</dbReference>
<dbReference type="InterPro" id="IPR009057">
    <property type="entry name" value="Homeodomain-like_sf"/>
</dbReference>
<keyword evidence="1" id="KW-0805">Transcription regulation</keyword>
<evidence type="ECO:0000259" key="4">
    <source>
        <dbReference type="PROSITE" id="PS01124"/>
    </source>
</evidence>
<dbReference type="Gene3D" id="1.10.10.60">
    <property type="entry name" value="Homeodomain-like"/>
    <property type="match status" value="2"/>
</dbReference>
<dbReference type="SMART" id="SM00342">
    <property type="entry name" value="HTH_ARAC"/>
    <property type="match status" value="1"/>
</dbReference>
<reference evidence="5 6" key="1">
    <citation type="submission" date="2023-06" db="EMBL/GenBank/DDBJ databases">
        <title>Sporosarcina sp. nov., isolated from Korean traditional fermented seafood 'Jeotgal'.</title>
        <authorList>
            <person name="Yang A.I."/>
            <person name="Shin N.-R."/>
        </authorList>
    </citation>
    <scope>NUCLEOTIDE SEQUENCE [LARGE SCALE GENOMIC DNA]</scope>
    <source>
        <strain evidence="5 6">KCTC13119</strain>
    </source>
</reference>
<dbReference type="RefSeq" id="WP_317944170.1">
    <property type="nucleotide sequence ID" value="NZ_JAUBDI010000009.1"/>
</dbReference>
<keyword evidence="6" id="KW-1185">Reference proteome</keyword>
<dbReference type="EMBL" id="JAUBDI010000009">
    <property type="protein sequence ID" value="MDW0113680.1"/>
    <property type="molecule type" value="Genomic_DNA"/>
</dbReference>
<dbReference type="InterPro" id="IPR018060">
    <property type="entry name" value="HTH_AraC"/>
</dbReference>
<accession>A0ABU4GBK8</accession>
<sequence length="266" mass="30298">MSFHQLSTSIPLVENIATYSDTQNCVHAENHAILIVTHGHVKITTSRQAPFICTEGFALHVDDYPIQIDMPKTKLSEYVIISYKMLHAEQGWSLKGPLFSTSVGKILHLVEELIRIRALHNANQVEALTAMKERLLLERILFIYMVETAMNNEKKSTLDLVKETIPYMNQHYMVDITLPMLAQRARLSVGHYTVLFKKLTGTTVNTYLINLRIEKAKLLLVQTDLTAKEIASMVGCADYFHFSRSFKKIVGCAPSIYREQEESLQI</sequence>
<evidence type="ECO:0000256" key="3">
    <source>
        <dbReference type="ARBA" id="ARBA00023163"/>
    </source>
</evidence>
<proteinExistence type="predicted"/>
<evidence type="ECO:0000313" key="5">
    <source>
        <dbReference type="EMBL" id="MDW0113680.1"/>
    </source>
</evidence>
<dbReference type="PANTHER" id="PTHR43280">
    <property type="entry name" value="ARAC-FAMILY TRANSCRIPTIONAL REGULATOR"/>
    <property type="match status" value="1"/>
</dbReference>